<reference evidence="2" key="1">
    <citation type="journal article" date="2019" name="bioRxiv">
        <title>Bacterially produced spermidine induces plant systemic susceptibility to pathogens.</title>
        <authorList>
            <person name="Melnyk R.A."/>
            <person name="Beskrovnaya P.A."/>
            <person name="Liu Z."/>
            <person name="Song Y."/>
            <person name="Haney C.H."/>
        </authorList>
    </citation>
    <scope>NUCLEOTIDE SEQUENCE [LARGE SCALE GENOMIC DNA]</scope>
    <source>
        <strain evidence="2">Dha-51</strain>
    </source>
</reference>
<evidence type="ECO:0000313" key="1">
    <source>
        <dbReference type="EMBL" id="TDB69288.1"/>
    </source>
</evidence>
<dbReference type="EMBL" id="RRZK01000001">
    <property type="protein sequence ID" value="TDB69288.1"/>
    <property type="molecule type" value="Genomic_DNA"/>
</dbReference>
<dbReference type="RefSeq" id="WP_093218340.1">
    <property type="nucleotide sequence ID" value="NZ_LT629803.1"/>
</dbReference>
<protein>
    <submittedName>
        <fullName evidence="1">HK97 gp10 family phage protein</fullName>
    </submittedName>
</protein>
<name>A0A1H2MX52_PSEVA</name>
<dbReference type="STRING" id="95300.SAMN05216558_1366"/>
<dbReference type="NCBIfam" id="TIGR01725">
    <property type="entry name" value="phge_HK97_gp10"/>
    <property type="match status" value="1"/>
</dbReference>
<accession>A0A1H2MX52</accession>
<dbReference type="AlphaFoldDB" id="A0A1H2MX52"/>
<dbReference type="InterPro" id="IPR010064">
    <property type="entry name" value="HK97-gp10_tail"/>
</dbReference>
<proteinExistence type="predicted"/>
<dbReference type="OrthoDB" id="6941056at2"/>
<keyword evidence="2" id="KW-1185">Reference proteome</keyword>
<organism evidence="1 2">
    <name type="scientific">Pseudomonas vancouverensis</name>
    <dbReference type="NCBI Taxonomy" id="95300"/>
    <lineage>
        <taxon>Bacteria</taxon>
        <taxon>Pseudomonadati</taxon>
        <taxon>Pseudomonadota</taxon>
        <taxon>Gammaproteobacteria</taxon>
        <taxon>Pseudomonadales</taxon>
        <taxon>Pseudomonadaceae</taxon>
        <taxon>Pseudomonas</taxon>
    </lineage>
</organism>
<evidence type="ECO:0000313" key="2">
    <source>
        <dbReference type="Proteomes" id="UP000295254"/>
    </source>
</evidence>
<sequence>MAARRSRMSGDFKLRRTLRNIHTTMDNELVGVMQQSADRVLATMRQLIPKDTGAASAALKVFVSKSGLNAEIGIRGKRDNERFFYLRFLEYGTKGYSGTLYRRADRNSIGGEHTNNRDKSKLSGRRNVLRARDTKNKSDGAHFFGKYPDIPARPAHPWLRPAKDVNREFVLANIRAAVAETLRKASEGLSNG</sequence>
<gene>
    <name evidence="1" type="ORF">EIY72_00090</name>
</gene>
<dbReference type="Proteomes" id="UP000295254">
    <property type="component" value="Unassembled WGS sequence"/>
</dbReference>
<comment type="caution">
    <text evidence="1">The sequence shown here is derived from an EMBL/GenBank/DDBJ whole genome shotgun (WGS) entry which is preliminary data.</text>
</comment>